<dbReference type="Proteomes" id="UP000016933">
    <property type="component" value="Unassembled WGS sequence"/>
</dbReference>
<proteinExistence type="predicted"/>
<dbReference type="HOGENOM" id="CLU_725887_0_0_1"/>
<protein>
    <submittedName>
        <fullName evidence="2">Uncharacterized protein</fullName>
    </submittedName>
</protein>
<keyword evidence="1" id="KW-0472">Membrane</keyword>
<evidence type="ECO:0000313" key="3">
    <source>
        <dbReference type="Proteomes" id="UP000016933"/>
    </source>
</evidence>
<keyword evidence="1" id="KW-1133">Transmembrane helix</keyword>
<dbReference type="OrthoDB" id="5337308at2759"/>
<feature type="transmembrane region" description="Helical" evidence="1">
    <location>
        <begin position="7"/>
        <end position="29"/>
    </location>
</feature>
<accession>N1PX32</accession>
<sequence length="359" mass="40577">MARSRSYSATACGSIVLLIAAITVFWISFSSSPRSLQAQSDSYLLRHYVFGPNIVVRANDGNNKDPNFYPHSLNEFVDLPNEVLDSRGVAIKKGRWLDCKMNAKLADTRELQTSWTEYLELEDYGWQTNHEFDDEDIVDNIQLEDAFADLDISNDPADWVKLIQSHGEESHVDGYTYPATGAQYKNIINFKNGAMVAENNKSPRQEVTERGDLDSTRLVPLDKWSDVVWLGLEQLIDGMSHSSPDFEHKPLEHIFRFFLTNPDTRATILNIAGKSSIEDLGEWPGQSYPIEEYQALAALSTPNGYGAAWMLIQHKSKMGVRKIDRVNSFNCPEKFAGAHDPEEVEKDARMCMYFHVAGV</sequence>
<keyword evidence="3" id="KW-1185">Reference proteome</keyword>
<dbReference type="OMA" id="VNSITIW"/>
<gene>
    <name evidence="2" type="ORF">DOTSEDRAFT_20797</name>
</gene>
<reference evidence="2 3" key="2">
    <citation type="journal article" date="2012" name="PLoS Pathog.">
        <title>Diverse lifestyles and strategies of plant pathogenesis encoded in the genomes of eighteen Dothideomycetes fungi.</title>
        <authorList>
            <person name="Ohm R.A."/>
            <person name="Feau N."/>
            <person name="Henrissat B."/>
            <person name="Schoch C.L."/>
            <person name="Horwitz B.A."/>
            <person name="Barry K.W."/>
            <person name="Condon B.J."/>
            <person name="Copeland A.C."/>
            <person name="Dhillon B."/>
            <person name="Glaser F."/>
            <person name="Hesse C.N."/>
            <person name="Kosti I."/>
            <person name="LaButti K."/>
            <person name="Lindquist E.A."/>
            <person name="Lucas S."/>
            <person name="Salamov A.A."/>
            <person name="Bradshaw R.E."/>
            <person name="Ciuffetti L."/>
            <person name="Hamelin R.C."/>
            <person name="Kema G.H.J."/>
            <person name="Lawrence C."/>
            <person name="Scott J.A."/>
            <person name="Spatafora J.W."/>
            <person name="Turgeon B.G."/>
            <person name="de Wit P.J.G.M."/>
            <person name="Zhong S."/>
            <person name="Goodwin S.B."/>
            <person name="Grigoriev I.V."/>
        </authorList>
    </citation>
    <scope>NUCLEOTIDE SEQUENCE [LARGE SCALE GENOMIC DNA]</scope>
    <source>
        <strain evidence="3">NZE10 / CBS 128990</strain>
    </source>
</reference>
<reference evidence="3" key="1">
    <citation type="journal article" date="2012" name="PLoS Genet.">
        <title>The genomes of the fungal plant pathogens Cladosporium fulvum and Dothistroma septosporum reveal adaptation to different hosts and lifestyles but also signatures of common ancestry.</title>
        <authorList>
            <person name="de Wit P.J.G.M."/>
            <person name="van der Burgt A."/>
            <person name="Oekmen B."/>
            <person name="Stergiopoulos I."/>
            <person name="Abd-Elsalam K.A."/>
            <person name="Aerts A.L."/>
            <person name="Bahkali A.H."/>
            <person name="Beenen H.G."/>
            <person name="Chettri P."/>
            <person name="Cox M.P."/>
            <person name="Datema E."/>
            <person name="de Vries R.P."/>
            <person name="Dhillon B."/>
            <person name="Ganley A.R."/>
            <person name="Griffiths S.A."/>
            <person name="Guo Y."/>
            <person name="Hamelin R.C."/>
            <person name="Henrissat B."/>
            <person name="Kabir M.S."/>
            <person name="Jashni M.K."/>
            <person name="Kema G."/>
            <person name="Klaubauf S."/>
            <person name="Lapidus A."/>
            <person name="Levasseur A."/>
            <person name="Lindquist E."/>
            <person name="Mehrabi R."/>
            <person name="Ohm R.A."/>
            <person name="Owen T.J."/>
            <person name="Salamov A."/>
            <person name="Schwelm A."/>
            <person name="Schijlen E."/>
            <person name="Sun H."/>
            <person name="van den Burg H.A."/>
            <person name="van Ham R.C.H.J."/>
            <person name="Zhang S."/>
            <person name="Goodwin S.B."/>
            <person name="Grigoriev I.V."/>
            <person name="Collemare J."/>
            <person name="Bradshaw R.E."/>
        </authorList>
    </citation>
    <scope>NUCLEOTIDE SEQUENCE [LARGE SCALE GENOMIC DNA]</scope>
    <source>
        <strain evidence="3">NZE10 / CBS 128990</strain>
    </source>
</reference>
<organism evidence="2 3">
    <name type="scientific">Dothistroma septosporum (strain NZE10 / CBS 128990)</name>
    <name type="common">Red band needle blight fungus</name>
    <name type="synonym">Mycosphaerella pini</name>
    <dbReference type="NCBI Taxonomy" id="675120"/>
    <lineage>
        <taxon>Eukaryota</taxon>
        <taxon>Fungi</taxon>
        <taxon>Dikarya</taxon>
        <taxon>Ascomycota</taxon>
        <taxon>Pezizomycotina</taxon>
        <taxon>Dothideomycetes</taxon>
        <taxon>Dothideomycetidae</taxon>
        <taxon>Mycosphaerellales</taxon>
        <taxon>Mycosphaerellaceae</taxon>
        <taxon>Dothistroma</taxon>
    </lineage>
</organism>
<name>N1PX32_DOTSN</name>
<evidence type="ECO:0000256" key="1">
    <source>
        <dbReference type="SAM" id="Phobius"/>
    </source>
</evidence>
<dbReference type="eggNOG" id="ENOG502SZ3Z">
    <property type="taxonomic scope" value="Eukaryota"/>
</dbReference>
<keyword evidence="1" id="KW-0812">Transmembrane</keyword>
<dbReference type="EMBL" id="KB446536">
    <property type="protein sequence ID" value="EME46975.1"/>
    <property type="molecule type" value="Genomic_DNA"/>
</dbReference>
<dbReference type="AlphaFoldDB" id="N1PX32"/>
<evidence type="ECO:0000313" key="2">
    <source>
        <dbReference type="EMBL" id="EME46975.1"/>
    </source>
</evidence>